<keyword evidence="3" id="KW-1185">Reference proteome</keyword>
<dbReference type="PROSITE" id="PS51257">
    <property type="entry name" value="PROKAR_LIPOPROTEIN"/>
    <property type="match status" value="1"/>
</dbReference>
<reference evidence="2 3" key="1">
    <citation type="submission" date="2020-05" db="EMBL/GenBank/DDBJ databases">
        <title>Description of Pedobacter foliorum sp. nov.</title>
        <authorList>
            <person name="Qi S."/>
            <person name="Carlier A."/>
            <person name="Cnockaert M."/>
            <person name="Vandamme P."/>
        </authorList>
    </citation>
    <scope>NUCLEOTIDE SEQUENCE [LARGE SCALE GENOMIC DNA]</scope>
    <source>
        <strain evidence="2 3">LMG 31300</strain>
    </source>
</reference>
<dbReference type="InterPro" id="IPR005183">
    <property type="entry name" value="DUF305_CopM-like"/>
</dbReference>
<dbReference type="InterPro" id="IPR012347">
    <property type="entry name" value="Ferritin-like"/>
</dbReference>
<organism evidence="2 3">
    <name type="scientific">Pedobacter boryungensis</name>
    <dbReference type="NCBI Taxonomy" id="869962"/>
    <lineage>
        <taxon>Bacteria</taxon>
        <taxon>Pseudomonadati</taxon>
        <taxon>Bacteroidota</taxon>
        <taxon>Sphingobacteriia</taxon>
        <taxon>Sphingobacteriales</taxon>
        <taxon>Sphingobacteriaceae</taxon>
        <taxon>Pedobacter</taxon>
    </lineage>
</organism>
<evidence type="ECO:0000313" key="3">
    <source>
        <dbReference type="Proteomes" id="UP000762110"/>
    </source>
</evidence>
<dbReference type="PANTHER" id="PTHR36933">
    <property type="entry name" value="SLL0788 PROTEIN"/>
    <property type="match status" value="1"/>
</dbReference>
<dbReference type="RefSeq" id="WP_173270578.1">
    <property type="nucleotide sequence ID" value="NZ_JABMKV010000002.1"/>
</dbReference>
<protein>
    <submittedName>
        <fullName evidence="2">DUF305 domain-containing protein</fullName>
    </submittedName>
</protein>
<dbReference type="EMBL" id="JABMKV010000002">
    <property type="protein sequence ID" value="NQX31454.1"/>
    <property type="molecule type" value="Genomic_DNA"/>
</dbReference>
<sequence>MKKIFVMLLAAAVGFSACNQKEKKSLAVHSAMNHEPVKEKNVMMQAMDESMMKMHNAKQTGNPDYDFASMMIPHHEGAVVMAESIIKNSQSPELINFANKVIEAQKKEIKMFRDFLKSASQEPSANANEFKKALANSMNPMMKGMNNVRLSNNIENDFVALMIPHHQSAVDMAKAYLPYSNNVYIQLMAEDIIKAQEQEITWLKTQLKK</sequence>
<dbReference type="Proteomes" id="UP000762110">
    <property type="component" value="Unassembled WGS sequence"/>
</dbReference>
<dbReference type="Pfam" id="PF03713">
    <property type="entry name" value="DUF305"/>
    <property type="match status" value="1"/>
</dbReference>
<comment type="caution">
    <text evidence="2">The sequence shown here is derived from an EMBL/GenBank/DDBJ whole genome shotgun (WGS) entry which is preliminary data.</text>
</comment>
<proteinExistence type="predicted"/>
<name>A0ABX2DBM4_9SPHI</name>
<evidence type="ECO:0000313" key="2">
    <source>
        <dbReference type="EMBL" id="NQX31454.1"/>
    </source>
</evidence>
<feature type="domain" description="DUF305" evidence="1">
    <location>
        <begin position="64"/>
        <end position="205"/>
    </location>
</feature>
<dbReference type="PANTHER" id="PTHR36933:SF1">
    <property type="entry name" value="SLL0788 PROTEIN"/>
    <property type="match status" value="1"/>
</dbReference>
<dbReference type="Gene3D" id="1.20.1260.10">
    <property type="match status" value="2"/>
</dbReference>
<gene>
    <name evidence="2" type="ORF">HQN85_06945</name>
</gene>
<accession>A0ABX2DBM4</accession>
<evidence type="ECO:0000259" key="1">
    <source>
        <dbReference type="Pfam" id="PF03713"/>
    </source>
</evidence>